<dbReference type="Pfam" id="PF02458">
    <property type="entry name" value="Transferase"/>
    <property type="match status" value="1"/>
</dbReference>
<dbReference type="InterPro" id="IPR051283">
    <property type="entry name" value="Sec_Metabolite_Acyltrans"/>
</dbReference>
<dbReference type="PANTHER" id="PTHR31896">
    <property type="entry name" value="FAMILY REGULATORY PROTEIN, PUTATIVE (AFU_ORTHOLOGUE AFUA_3G14730)-RELATED"/>
    <property type="match status" value="1"/>
</dbReference>
<dbReference type="InterPro" id="IPR023213">
    <property type="entry name" value="CAT-like_dom_sf"/>
</dbReference>
<accession>A0AAN6M8W6</accession>
<proteinExistence type="predicted"/>
<organism evidence="3 4">
    <name type="scientific">Pseudopithomyces chartarum</name>
    <dbReference type="NCBI Taxonomy" id="1892770"/>
    <lineage>
        <taxon>Eukaryota</taxon>
        <taxon>Fungi</taxon>
        <taxon>Dikarya</taxon>
        <taxon>Ascomycota</taxon>
        <taxon>Pezizomycotina</taxon>
        <taxon>Dothideomycetes</taxon>
        <taxon>Pleosporomycetidae</taxon>
        <taxon>Pleosporales</taxon>
        <taxon>Massarineae</taxon>
        <taxon>Didymosphaeriaceae</taxon>
        <taxon>Pseudopithomyces</taxon>
    </lineage>
</organism>
<dbReference type="PANTHER" id="PTHR31896:SF64">
    <property type="entry name" value="TRICHOTHECENE 3-O-ACETYLTRANSFERASE"/>
    <property type="match status" value="1"/>
</dbReference>
<evidence type="ECO:0000313" key="4">
    <source>
        <dbReference type="Proteomes" id="UP001280581"/>
    </source>
</evidence>
<evidence type="ECO:0000256" key="1">
    <source>
        <dbReference type="ARBA" id="ARBA00022679"/>
    </source>
</evidence>
<keyword evidence="1" id="KW-0808">Transferase</keyword>
<dbReference type="Proteomes" id="UP001280581">
    <property type="component" value="Unassembled WGS sequence"/>
</dbReference>
<sequence>MSTLLELGPFGQMIGVHTYNLKTLGFTTPDDAAQDRAVASLISAANKLSSDFPYLTGQVVNSGATSTNSGTFKVIAYPPHEGPEKFIHVKNCKDLLEPYAQILEAKAPLSMLDGRVISPAYGFPYMYPSAEAMPVIIVQINLLKGGIFLTTACQHDVMDGNADSRMIEPRGVLPPVSPTEDVDPLEFFKAPGSLPYAPPWPPQYGNAPWHCFRMSAENIATLKAIAKSTTATQQKDAAYTAPFFSTDDIMTALIWKHLARSRSLTASHTSSGLVRAVNGRSHFDPPIPAKYVGHVITCVWTRVPLSDLMTLPLASLAFALRKSLLEYASPKYLRSLVHLLRTTEDKSTISYGAAMNMETDIMITSHVGHGIYDVDFGEESGLGRPDVVRRPNLPDGRGIAYMMPRGRDGSIDMVASLLPEDVKTLREGEGSEEWNKYFEYIG</sequence>
<protein>
    <recommendedName>
        <fullName evidence="2">Trichothecene 3-O-acetyltransferase-like N-terminal domain-containing protein</fullName>
    </recommendedName>
</protein>
<name>A0AAN6M8W6_9PLEO</name>
<dbReference type="EMBL" id="WVTA01000001">
    <property type="protein sequence ID" value="KAK3216722.1"/>
    <property type="molecule type" value="Genomic_DNA"/>
</dbReference>
<dbReference type="GO" id="GO:0016740">
    <property type="term" value="F:transferase activity"/>
    <property type="evidence" value="ECO:0007669"/>
    <property type="project" value="UniProtKB-KW"/>
</dbReference>
<dbReference type="Pfam" id="PF22664">
    <property type="entry name" value="TRI-like_N"/>
    <property type="match status" value="1"/>
</dbReference>
<keyword evidence="4" id="KW-1185">Reference proteome</keyword>
<reference evidence="3 4" key="1">
    <citation type="submission" date="2021-02" db="EMBL/GenBank/DDBJ databases">
        <title>Genome assembly of Pseudopithomyces chartarum.</title>
        <authorList>
            <person name="Jauregui R."/>
            <person name="Singh J."/>
            <person name="Voisey C."/>
        </authorList>
    </citation>
    <scope>NUCLEOTIDE SEQUENCE [LARGE SCALE GENOMIC DNA]</scope>
    <source>
        <strain evidence="3 4">AGR01</strain>
    </source>
</reference>
<gene>
    <name evidence="3" type="ORF">GRF29_1g738188</name>
</gene>
<comment type="caution">
    <text evidence="3">The sequence shown here is derived from an EMBL/GenBank/DDBJ whole genome shotgun (WGS) entry which is preliminary data.</text>
</comment>
<dbReference type="AlphaFoldDB" id="A0AAN6M8W6"/>
<dbReference type="Gene3D" id="3.30.559.10">
    <property type="entry name" value="Chloramphenicol acetyltransferase-like domain"/>
    <property type="match status" value="2"/>
</dbReference>
<feature type="domain" description="Trichothecene 3-O-acetyltransferase-like N-terminal" evidence="2">
    <location>
        <begin position="23"/>
        <end position="167"/>
    </location>
</feature>
<evidence type="ECO:0000259" key="2">
    <source>
        <dbReference type="Pfam" id="PF22664"/>
    </source>
</evidence>
<dbReference type="InterPro" id="IPR054710">
    <property type="entry name" value="Tri101-like_N"/>
</dbReference>
<evidence type="ECO:0000313" key="3">
    <source>
        <dbReference type="EMBL" id="KAK3216722.1"/>
    </source>
</evidence>